<dbReference type="InterPro" id="IPR006597">
    <property type="entry name" value="Sel1-like"/>
</dbReference>
<sequence length="461" mass="51953">MHAMRIRWELIGTMVRYTLPFLFDNYKNEAEVLLPYLLLGVLRKEVYHFSSAELLLPQKARYAPVPVFLDVGAFDGCFSSRLLQIMSALAPQVKPVVVAVEPHPSAYDDLSRNRDEKAWGQSMCMLNMAMSNETASSVVFGGIDLKFGGGRMTARLLSEGQEWIGPRSHVEQGTVDGLFNDGKCGLLPSQKIYLLKIDCEGHDGKVLLGAEELLRSQRVKYIIFEHGAGEMDLFKIIQRLWDFDYGCFFIMDRLLTPISPGWQHPSYRSTDHGGAVLNVDVWCANPHDPDVPAVIEGFVTNAGVPRAKEIALLALEDWRSMKPQFVKTVHEFHDMQRIAGLGVNFEFVSQIYLATFTGDLLRKGYGARPSPRDLRQALHMYRQAARMQGANSEQREMAKQARSVAATEVGTCYHFGDCAPRNLHAAIYWYNMSTLLFKTDIGEVLRDFALFELRQNNTDGS</sequence>
<dbReference type="InterPro" id="IPR052514">
    <property type="entry name" value="SAM-dependent_MTase"/>
</dbReference>
<evidence type="ECO:0000313" key="3">
    <source>
        <dbReference type="Proteomes" id="UP000654075"/>
    </source>
</evidence>
<comment type="caution">
    <text evidence="2">The sequence shown here is derived from an EMBL/GenBank/DDBJ whole genome shotgun (WGS) entry which is preliminary data.</text>
</comment>
<dbReference type="Pfam" id="PF08238">
    <property type="entry name" value="Sel1"/>
    <property type="match status" value="2"/>
</dbReference>
<dbReference type="Gene3D" id="3.40.50.150">
    <property type="entry name" value="Vaccinia Virus protein VP39"/>
    <property type="match status" value="1"/>
</dbReference>
<dbReference type="Gene3D" id="1.25.40.10">
    <property type="entry name" value="Tetratricopeptide repeat domain"/>
    <property type="match status" value="1"/>
</dbReference>
<dbReference type="Proteomes" id="UP000654075">
    <property type="component" value="Unassembled WGS sequence"/>
</dbReference>
<proteinExistence type="predicted"/>
<dbReference type="SUPFAM" id="SSF53335">
    <property type="entry name" value="S-adenosyl-L-methionine-dependent methyltransferases"/>
    <property type="match status" value="1"/>
</dbReference>
<protein>
    <recommendedName>
        <fullName evidence="1">Methyltransferase FkbM domain-containing protein</fullName>
    </recommendedName>
</protein>
<dbReference type="Pfam" id="PF05050">
    <property type="entry name" value="Methyltransf_21"/>
    <property type="match status" value="1"/>
</dbReference>
<organism evidence="2 3">
    <name type="scientific">Polarella glacialis</name>
    <name type="common">Dinoflagellate</name>
    <dbReference type="NCBI Taxonomy" id="89957"/>
    <lineage>
        <taxon>Eukaryota</taxon>
        <taxon>Sar</taxon>
        <taxon>Alveolata</taxon>
        <taxon>Dinophyceae</taxon>
        <taxon>Suessiales</taxon>
        <taxon>Suessiaceae</taxon>
        <taxon>Polarella</taxon>
    </lineage>
</organism>
<name>A0A813FHC8_POLGL</name>
<keyword evidence="3" id="KW-1185">Reference proteome</keyword>
<dbReference type="InterPro" id="IPR006342">
    <property type="entry name" value="FkbM_mtfrase"/>
</dbReference>
<evidence type="ECO:0000313" key="2">
    <source>
        <dbReference type="EMBL" id="CAE8611307.1"/>
    </source>
</evidence>
<dbReference type="InterPro" id="IPR011990">
    <property type="entry name" value="TPR-like_helical_dom_sf"/>
</dbReference>
<dbReference type="AlphaFoldDB" id="A0A813FHC8"/>
<dbReference type="PANTHER" id="PTHR34203">
    <property type="entry name" value="METHYLTRANSFERASE, FKBM FAMILY PROTEIN"/>
    <property type="match status" value="1"/>
</dbReference>
<dbReference type="InterPro" id="IPR029063">
    <property type="entry name" value="SAM-dependent_MTases_sf"/>
</dbReference>
<gene>
    <name evidence="2" type="ORF">PGLA1383_LOCUS29111</name>
</gene>
<dbReference type="NCBIfam" id="TIGR01444">
    <property type="entry name" value="fkbM_fam"/>
    <property type="match status" value="1"/>
</dbReference>
<accession>A0A813FHC8</accession>
<evidence type="ECO:0000259" key="1">
    <source>
        <dbReference type="Pfam" id="PF05050"/>
    </source>
</evidence>
<reference evidence="2" key="1">
    <citation type="submission" date="2021-02" db="EMBL/GenBank/DDBJ databases">
        <authorList>
            <person name="Dougan E. K."/>
            <person name="Rhodes N."/>
            <person name="Thang M."/>
            <person name="Chan C."/>
        </authorList>
    </citation>
    <scope>NUCLEOTIDE SEQUENCE</scope>
</reference>
<dbReference type="PANTHER" id="PTHR34203:SF15">
    <property type="entry name" value="SLL1173 PROTEIN"/>
    <property type="match status" value="1"/>
</dbReference>
<dbReference type="SUPFAM" id="SSF81901">
    <property type="entry name" value="HCP-like"/>
    <property type="match status" value="1"/>
</dbReference>
<dbReference type="EMBL" id="CAJNNV010025017">
    <property type="protein sequence ID" value="CAE8611307.1"/>
    <property type="molecule type" value="Genomic_DNA"/>
</dbReference>
<feature type="domain" description="Methyltransferase FkbM" evidence="1">
    <location>
        <begin position="94"/>
        <end position="245"/>
    </location>
</feature>